<dbReference type="EMBL" id="CP003924">
    <property type="protein sequence ID" value="AGS34375.1"/>
    <property type="molecule type" value="Genomic_DNA"/>
</dbReference>
<dbReference type="PANTHER" id="PTHR38095:SF3">
    <property type="entry name" value="ANAEROBIC DIMETHYL SULFOXIDE REDUCTASE, SUBUNIT C"/>
    <property type="match status" value="1"/>
</dbReference>
<organism evidence="2 3">
    <name type="scientific">Corynebacterium maris DSM 45190</name>
    <dbReference type="NCBI Taxonomy" id="1224163"/>
    <lineage>
        <taxon>Bacteria</taxon>
        <taxon>Bacillati</taxon>
        <taxon>Actinomycetota</taxon>
        <taxon>Actinomycetes</taxon>
        <taxon>Mycobacteriales</taxon>
        <taxon>Corynebacteriaceae</taxon>
        <taxon>Corynebacterium</taxon>
    </lineage>
</organism>
<proteinExistence type="predicted"/>
<evidence type="ECO:0000313" key="2">
    <source>
        <dbReference type="EMBL" id="AGS34375.1"/>
    </source>
</evidence>
<keyword evidence="3" id="KW-1185">Reference proteome</keyword>
<dbReference type="KEGG" id="cmd:B841_04480"/>
<dbReference type="GO" id="GO:0009389">
    <property type="term" value="F:dimethyl sulfoxide reductase activity"/>
    <property type="evidence" value="ECO:0007669"/>
    <property type="project" value="TreeGrafter"/>
</dbReference>
<dbReference type="OrthoDB" id="4394845at2"/>
<keyword evidence="1" id="KW-0472">Membrane</keyword>
<feature type="transmembrane region" description="Helical" evidence="1">
    <location>
        <begin position="211"/>
        <end position="231"/>
    </location>
</feature>
<feature type="transmembrane region" description="Helical" evidence="1">
    <location>
        <begin position="48"/>
        <end position="69"/>
    </location>
</feature>
<reference evidence="2 3" key="1">
    <citation type="submission" date="2012-11" db="EMBL/GenBank/DDBJ databases">
        <title>The complete genome sequence of Corynebacterium maris Coryn-1 (=DSM 45190).</title>
        <authorList>
            <person name="Schaffert L."/>
            <person name="Albersmeier A."/>
            <person name="Kalinowski J."/>
            <person name="Ruckert C."/>
        </authorList>
    </citation>
    <scope>NUCLEOTIDE SEQUENCE [LARGE SCALE GENOMIC DNA]</scope>
    <source>
        <strain evidence="3">Coryn-1</strain>
    </source>
</reference>
<dbReference type="PANTHER" id="PTHR38095">
    <property type="entry name" value="ANAEROBIC DIMETHYL SULFOXIDE REDUCTASE CHAIN YNFH"/>
    <property type="match status" value="1"/>
</dbReference>
<feature type="transmembrane region" description="Helical" evidence="1">
    <location>
        <begin position="89"/>
        <end position="110"/>
    </location>
</feature>
<dbReference type="Proteomes" id="UP000015388">
    <property type="component" value="Chromosome"/>
</dbReference>
<evidence type="ECO:0000256" key="1">
    <source>
        <dbReference type="SAM" id="Phobius"/>
    </source>
</evidence>
<feature type="transmembrane region" description="Helical" evidence="1">
    <location>
        <begin position="288"/>
        <end position="310"/>
    </location>
</feature>
<dbReference type="AlphaFoldDB" id="S5T1E2"/>
<accession>S5T1E2</accession>
<sequence length="319" mass="34648">MNTHEWPLTLFTVFGQMAVGAFLVLGAVQVLGRKKYSTAVIDRVADPALYAIGPIMVAGFLAASFHLGNPFNALNVLRGWSNSALSQEVILGVIFAGLGFLFAACQWLGWLTQRIRVVLASLTALVGVVFVASMANLYMLPTIPAWNHWTTPAQFYLTTLSTGALAIGVAFCSYPFLADAPWLNRLMPANRRDEHVSEEEVSGLITTSLKWIGVAVVILMPLELLVLVFYYGRPAGVNPTEFDFPMAWFVIRVALLIIGAGLMGVFLVQSATKAEADSGVRTPAQRRLLLMVTLSYLLVSASAIIGRFIFYGGSDRIGI</sequence>
<feature type="transmembrane region" description="Helical" evidence="1">
    <location>
        <begin position="6"/>
        <end position="28"/>
    </location>
</feature>
<dbReference type="GO" id="GO:0009390">
    <property type="term" value="C:dimethyl sulfoxide reductase complex"/>
    <property type="evidence" value="ECO:0007669"/>
    <property type="project" value="TreeGrafter"/>
</dbReference>
<keyword evidence="1" id="KW-1133">Transmembrane helix</keyword>
<feature type="transmembrane region" description="Helical" evidence="1">
    <location>
        <begin position="117"/>
        <end position="135"/>
    </location>
</feature>
<dbReference type="HOGENOM" id="CLU_064909_1_1_11"/>
<dbReference type="Pfam" id="PF04976">
    <property type="entry name" value="DmsC"/>
    <property type="match status" value="1"/>
</dbReference>
<dbReference type="PATRIC" id="fig|1224163.3.peg.895"/>
<feature type="transmembrane region" description="Helical" evidence="1">
    <location>
        <begin position="246"/>
        <end position="268"/>
    </location>
</feature>
<name>S5T1E2_9CORY</name>
<dbReference type="GO" id="GO:0019645">
    <property type="term" value="P:anaerobic electron transport chain"/>
    <property type="evidence" value="ECO:0007669"/>
    <property type="project" value="InterPro"/>
</dbReference>
<dbReference type="STRING" id="1224163.B841_04480"/>
<dbReference type="GO" id="GO:0005886">
    <property type="term" value="C:plasma membrane"/>
    <property type="evidence" value="ECO:0007669"/>
    <property type="project" value="TreeGrafter"/>
</dbReference>
<dbReference type="InterPro" id="IPR007059">
    <property type="entry name" value="DmsC"/>
</dbReference>
<keyword evidence="1" id="KW-0812">Transmembrane</keyword>
<protein>
    <submittedName>
        <fullName evidence="2">Dimethyl sulfoxide reductase chain C</fullName>
    </submittedName>
</protein>
<feature type="transmembrane region" description="Helical" evidence="1">
    <location>
        <begin position="155"/>
        <end position="177"/>
    </location>
</feature>
<dbReference type="RefSeq" id="WP_020934308.1">
    <property type="nucleotide sequence ID" value="NC_021915.1"/>
</dbReference>
<gene>
    <name evidence="2" type="ORF">B841_04480</name>
</gene>
<dbReference type="eggNOG" id="COG3302">
    <property type="taxonomic scope" value="Bacteria"/>
</dbReference>
<evidence type="ECO:0000313" key="3">
    <source>
        <dbReference type="Proteomes" id="UP000015388"/>
    </source>
</evidence>